<dbReference type="PANTHER" id="PTHR30007:SF0">
    <property type="entry name" value="TRANSPOSASE"/>
    <property type="match status" value="1"/>
</dbReference>
<dbReference type="GO" id="GO:0003677">
    <property type="term" value="F:DNA binding"/>
    <property type="evidence" value="ECO:0007669"/>
    <property type="project" value="InterPro"/>
</dbReference>
<name>D6TC31_KTERA</name>
<dbReference type="NCBIfam" id="NF033580">
    <property type="entry name" value="transpos_IS5_3"/>
    <property type="match status" value="1"/>
</dbReference>
<dbReference type="Pfam" id="PF01609">
    <property type="entry name" value="DDE_Tnp_1"/>
    <property type="match status" value="1"/>
</dbReference>
<accession>D6TC31</accession>
<dbReference type="InParanoid" id="D6TC31"/>
<feature type="domain" description="Insertion element IS402-like" evidence="2">
    <location>
        <begin position="9"/>
        <end position="81"/>
    </location>
</feature>
<dbReference type="Proteomes" id="UP000004508">
    <property type="component" value="Unassembled WGS sequence"/>
</dbReference>
<gene>
    <name evidence="3" type="ORF">Krac_9448</name>
</gene>
<dbReference type="STRING" id="485913.Krac_9448"/>
<organism evidence="3 4">
    <name type="scientific">Ktedonobacter racemifer DSM 44963</name>
    <dbReference type="NCBI Taxonomy" id="485913"/>
    <lineage>
        <taxon>Bacteria</taxon>
        <taxon>Bacillati</taxon>
        <taxon>Chloroflexota</taxon>
        <taxon>Ktedonobacteria</taxon>
        <taxon>Ktedonobacterales</taxon>
        <taxon>Ktedonobacteraceae</taxon>
        <taxon>Ktedonobacter</taxon>
    </lineage>
</organism>
<proteinExistence type="predicted"/>
<dbReference type="EMBL" id="ADVG01000001">
    <property type="protein sequence ID" value="EFH88067.1"/>
    <property type="molecule type" value="Genomic_DNA"/>
</dbReference>
<feature type="domain" description="Transposase IS4-like" evidence="1">
    <location>
        <begin position="98"/>
        <end position="255"/>
    </location>
</feature>
<dbReference type="RefSeq" id="WP_007903793.1">
    <property type="nucleotide sequence ID" value="NZ_ADVG01000001.1"/>
</dbReference>
<dbReference type="AlphaFoldDB" id="D6TC31"/>
<evidence type="ECO:0000313" key="3">
    <source>
        <dbReference type="EMBL" id="EFH88067.1"/>
    </source>
</evidence>
<comment type="caution">
    <text evidence="3">The sequence shown here is derived from an EMBL/GenBank/DDBJ whole genome shotgun (WGS) entry which is preliminary data.</text>
</comment>
<dbReference type="GO" id="GO:0004803">
    <property type="term" value="F:transposase activity"/>
    <property type="evidence" value="ECO:0007669"/>
    <property type="project" value="InterPro"/>
</dbReference>
<evidence type="ECO:0000259" key="2">
    <source>
        <dbReference type="Pfam" id="PF13340"/>
    </source>
</evidence>
<protein>
    <submittedName>
        <fullName evidence="3">Transposase IS4 family protein</fullName>
    </submittedName>
</protein>
<dbReference type="PANTHER" id="PTHR30007">
    <property type="entry name" value="PHP DOMAIN PROTEIN"/>
    <property type="match status" value="1"/>
</dbReference>
<keyword evidence="4" id="KW-1185">Reference proteome</keyword>
<reference evidence="3 4" key="1">
    <citation type="journal article" date="2011" name="Stand. Genomic Sci.">
        <title>Non-contiguous finished genome sequence and contextual data of the filamentous soil bacterium Ktedonobacter racemifer type strain (SOSP1-21).</title>
        <authorList>
            <person name="Chang Y.J."/>
            <person name="Land M."/>
            <person name="Hauser L."/>
            <person name="Chertkov O."/>
            <person name="Del Rio T.G."/>
            <person name="Nolan M."/>
            <person name="Copeland A."/>
            <person name="Tice H."/>
            <person name="Cheng J.F."/>
            <person name="Lucas S."/>
            <person name="Han C."/>
            <person name="Goodwin L."/>
            <person name="Pitluck S."/>
            <person name="Ivanova N."/>
            <person name="Ovchinikova G."/>
            <person name="Pati A."/>
            <person name="Chen A."/>
            <person name="Palaniappan K."/>
            <person name="Mavromatis K."/>
            <person name="Liolios K."/>
            <person name="Brettin T."/>
            <person name="Fiebig A."/>
            <person name="Rohde M."/>
            <person name="Abt B."/>
            <person name="Goker M."/>
            <person name="Detter J.C."/>
            <person name="Woyke T."/>
            <person name="Bristow J."/>
            <person name="Eisen J.A."/>
            <person name="Markowitz V."/>
            <person name="Hugenholtz P."/>
            <person name="Kyrpides N.C."/>
            <person name="Klenk H.P."/>
            <person name="Lapidus A."/>
        </authorList>
    </citation>
    <scope>NUCLEOTIDE SEQUENCE [LARGE SCALE GENOMIC DNA]</scope>
    <source>
        <strain evidence="4">DSM 44963</strain>
    </source>
</reference>
<dbReference type="OrthoDB" id="153928at2"/>
<dbReference type="eggNOG" id="COG3293">
    <property type="taxonomic scope" value="Bacteria"/>
</dbReference>
<dbReference type="GO" id="GO:0006313">
    <property type="term" value="P:DNA transposition"/>
    <property type="evidence" value="ECO:0007669"/>
    <property type="project" value="InterPro"/>
</dbReference>
<dbReference type="InterPro" id="IPR025161">
    <property type="entry name" value="IS402-like_dom"/>
</dbReference>
<evidence type="ECO:0000313" key="4">
    <source>
        <dbReference type="Proteomes" id="UP000004508"/>
    </source>
</evidence>
<sequence>MNTSYPSNLSDTEWACLQCHLPAVSKRGRPPAHPLRAIFNAIFYVLRTGCPWRYLPANFPPWQTVFYHFRRLRLKGIWFRLLTALREAERERVGRNAQPSAAIMDAQSVKTVEESAAICGFDAHKCVKGRKRHILVDTLGLLLAVYVTPADLPDGKGARCLLAGLAPLYSRLKKIWADAAYRGQELAAWCQAQGGWELEVVEREPGTRGFSILPRRWVVERTFSWISRNRRMSKDYERKVQTSETLIQVAMIRLLLARLARKNEPVPTHTIRE</sequence>
<dbReference type="Pfam" id="PF13340">
    <property type="entry name" value="DUF4096"/>
    <property type="match status" value="1"/>
</dbReference>
<dbReference type="InterPro" id="IPR002559">
    <property type="entry name" value="Transposase_11"/>
</dbReference>
<evidence type="ECO:0000259" key="1">
    <source>
        <dbReference type="Pfam" id="PF01609"/>
    </source>
</evidence>